<gene>
    <name evidence="1" type="ORF">D5366_06085</name>
</gene>
<accession>A0A4Y6V8P5</accession>
<name>A0A4Y6V8P5_9PROT</name>
<organism evidence="1 2">
    <name type="scientific">Neokomagataea tanensis</name>
    <dbReference type="NCBI Taxonomy" id="661191"/>
    <lineage>
        <taxon>Bacteria</taxon>
        <taxon>Pseudomonadati</taxon>
        <taxon>Pseudomonadota</taxon>
        <taxon>Alphaproteobacteria</taxon>
        <taxon>Acetobacterales</taxon>
        <taxon>Acetobacteraceae</taxon>
        <taxon>Neokomagataea</taxon>
    </lineage>
</organism>
<evidence type="ECO:0000313" key="2">
    <source>
        <dbReference type="Proteomes" id="UP000317214"/>
    </source>
</evidence>
<dbReference type="Proteomes" id="UP000317214">
    <property type="component" value="Chromosome"/>
</dbReference>
<proteinExistence type="predicted"/>
<dbReference type="SUPFAM" id="SSF53474">
    <property type="entry name" value="alpha/beta-Hydrolases"/>
    <property type="match status" value="1"/>
</dbReference>
<dbReference type="Gene3D" id="3.40.50.1820">
    <property type="entry name" value="alpha/beta hydrolase"/>
    <property type="match status" value="1"/>
</dbReference>
<protein>
    <submittedName>
        <fullName evidence="1">Biotin synthase</fullName>
    </submittedName>
</protein>
<reference evidence="1 2" key="1">
    <citation type="submission" date="2018-09" db="EMBL/GenBank/DDBJ databases">
        <title>The complete genome sequence of Neokomagataea tanensis NBRC 106556(T).</title>
        <authorList>
            <person name="Chua K.-O."/>
            <person name="See-Too W.-S."/>
            <person name="Hong K.-W."/>
            <person name="Yin W.-F."/>
            <person name="Chan K.-G."/>
        </authorList>
    </citation>
    <scope>NUCLEOTIDE SEQUENCE [LARGE SCALE GENOMIC DNA]</scope>
    <source>
        <strain evidence="2">AH13 \ NBRC 106556</strain>
    </source>
</reference>
<evidence type="ECO:0000313" key="1">
    <source>
        <dbReference type="EMBL" id="QDH24857.1"/>
    </source>
</evidence>
<keyword evidence="2" id="KW-1185">Reference proteome</keyword>
<dbReference type="EMBL" id="CP032485">
    <property type="protein sequence ID" value="QDH24857.1"/>
    <property type="molecule type" value="Genomic_DNA"/>
</dbReference>
<dbReference type="InterPro" id="IPR029058">
    <property type="entry name" value="AB_hydrolase_fold"/>
</dbReference>
<dbReference type="AlphaFoldDB" id="A0A4Y6V8P5"/>
<dbReference type="KEGG" id="ntn:D5366_06085"/>
<sequence length="212" mass="23351">MTLPLYLVHGWSYDQHFWDAMLHQLPEYESHCVDKGYFSSPHTPPLPTRPFLAIGHSAGVLDLLSQPLPNCVGLVSFNGFARFCFAPDFTDGVPARVITRMRRQLLQNTEQVVTTFRAQCGDTNTLNSPPLAPALEQGLIALETLDHRAEACQLGEAIFWLSGAEDPLSPARRGFKNNAGRTCTGGHLLPQEQPALCADFIRTTLQSLGYAS</sequence>
<dbReference type="RefSeq" id="WP_141492701.1">
    <property type="nucleotide sequence ID" value="NZ_CP032485.1"/>
</dbReference>
<dbReference type="OrthoDB" id="7165362at2"/>